<name>A0ABS2Q226_9BACL</name>
<evidence type="ECO:0000256" key="3">
    <source>
        <dbReference type="ARBA" id="ARBA00022741"/>
    </source>
</evidence>
<feature type="binding site" evidence="7">
    <location>
        <position position="136"/>
    </location>
    <ligand>
        <name>substrate</name>
    </ligand>
</feature>
<feature type="binding site" evidence="7">
    <location>
        <position position="118"/>
    </location>
    <ligand>
        <name>ATP</name>
        <dbReference type="ChEBI" id="CHEBI:30616"/>
    </ligand>
</feature>
<comment type="pathway">
    <text evidence="7">Metabolic intermediate biosynthesis; chorismate biosynthesis; chorismate from D-erythrose 4-phosphate and phosphoenolpyruvate: step 5/7.</text>
</comment>
<evidence type="ECO:0000313" key="8">
    <source>
        <dbReference type="EMBL" id="MBM7646349.1"/>
    </source>
</evidence>
<sequence length="176" mass="20340">MTGETIYLTGFMGAGKTTIGKKLGEELSMTVVDTDKMIEEICQKKISDIFKEDGEVRFREYESRILKSLSLKHAIVTTGGGIINSQENRRFMKENGIVIYLHCDPKVILRRLRDDTTRPLLEKNKDKTVVNMLDARLPYYLEADYTVNTTMKSVDTIITEMTHFLNRYSFCWAQHK</sequence>
<dbReference type="SUPFAM" id="SSF52540">
    <property type="entry name" value="P-loop containing nucleoside triphosphate hydrolases"/>
    <property type="match status" value="1"/>
</dbReference>
<comment type="cofactor">
    <cofactor evidence="7">
        <name>Mg(2+)</name>
        <dbReference type="ChEBI" id="CHEBI:18420"/>
    </cofactor>
    <text evidence="7">Binds 1 Mg(2+) ion per subunit.</text>
</comment>
<keyword evidence="7" id="KW-0963">Cytoplasm</keyword>
<keyword evidence="1 7" id="KW-0028">Amino-acid biosynthesis</keyword>
<dbReference type="EC" id="2.7.1.71" evidence="7"/>
<gene>
    <name evidence="7" type="primary">aroK</name>
    <name evidence="8" type="ORF">JOD45_002577</name>
</gene>
<evidence type="ECO:0000256" key="6">
    <source>
        <dbReference type="ARBA" id="ARBA00023141"/>
    </source>
</evidence>
<comment type="caution">
    <text evidence="8">The sequence shown here is derived from an EMBL/GenBank/DDBJ whole genome shotgun (WGS) entry which is preliminary data.</text>
</comment>
<keyword evidence="3 7" id="KW-0547">Nucleotide-binding</keyword>
<keyword evidence="6 7" id="KW-0057">Aromatic amino acid biosynthesis</keyword>
<proteinExistence type="inferred from homology"/>
<keyword evidence="7" id="KW-0460">Magnesium</keyword>
<evidence type="ECO:0000256" key="7">
    <source>
        <dbReference type="HAMAP-Rule" id="MF_00109"/>
    </source>
</evidence>
<comment type="catalytic activity">
    <reaction evidence="7">
        <text>shikimate + ATP = 3-phosphoshikimate + ADP + H(+)</text>
        <dbReference type="Rhea" id="RHEA:13121"/>
        <dbReference type="ChEBI" id="CHEBI:15378"/>
        <dbReference type="ChEBI" id="CHEBI:30616"/>
        <dbReference type="ChEBI" id="CHEBI:36208"/>
        <dbReference type="ChEBI" id="CHEBI:145989"/>
        <dbReference type="ChEBI" id="CHEBI:456216"/>
        <dbReference type="EC" id="2.7.1.71"/>
    </reaction>
</comment>
<comment type="subunit">
    <text evidence="7">Monomer.</text>
</comment>
<dbReference type="InterPro" id="IPR027417">
    <property type="entry name" value="P-loop_NTPase"/>
</dbReference>
<comment type="function">
    <text evidence="7">Catalyzes the specific phosphorylation of the 3-hydroxyl group of shikimic acid using ATP as a cosubstrate.</text>
</comment>
<reference evidence="8 9" key="1">
    <citation type="submission" date="2021-01" db="EMBL/GenBank/DDBJ databases">
        <title>Genomic Encyclopedia of Type Strains, Phase IV (KMG-IV): sequencing the most valuable type-strain genomes for metagenomic binning, comparative biology and taxonomic classification.</title>
        <authorList>
            <person name="Goeker M."/>
        </authorList>
    </citation>
    <scope>NUCLEOTIDE SEQUENCE [LARGE SCALE GENOMIC DNA]</scope>
    <source>
        <strain evidence="8 9">DSM 28236</strain>
    </source>
</reference>
<keyword evidence="9" id="KW-1185">Reference proteome</keyword>
<dbReference type="PANTHER" id="PTHR21087:SF16">
    <property type="entry name" value="SHIKIMATE KINASE 1, CHLOROPLASTIC"/>
    <property type="match status" value="1"/>
</dbReference>
<evidence type="ECO:0000313" key="9">
    <source>
        <dbReference type="Proteomes" id="UP000808914"/>
    </source>
</evidence>
<organism evidence="8 9">
    <name type="scientific">Scopulibacillus daqui</name>
    <dbReference type="NCBI Taxonomy" id="1469162"/>
    <lineage>
        <taxon>Bacteria</taxon>
        <taxon>Bacillati</taxon>
        <taxon>Bacillota</taxon>
        <taxon>Bacilli</taxon>
        <taxon>Bacillales</taxon>
        <taxon>Sporolactobacillaceae</taxon>
        <taxon>Scopulibacillus</taxon>
    </lineage>
</organism>
<dbReference type="CDD" id="cd00464">
    <property type="entry name" value="SK"/>
    <property type="match status" value="1"/>
</dbReference>
<protein>
    <recommendedName>
        <fullName evidence="7">Shikimate kinase</fullName>
        <shortName evidence="7">SK</shortName>
        <ecNumber evidence="7">2.7.1.71</ecNumber>
    </recommendedName>
</protein>
<feature type="binding site" evidence="7">
    <location>
        <position position="17"/>
    </location>
    <ligand>
        <name>Mg(2+)</name>
        <dbReference type="ChEBI" id="CHEBI:18420"/>
    </ligand>
</feature>
<feature type="binding site" evidence="7">
    <location>
        <position position="59"/>
    </location>
    <ligand>
        <name>substrate</name>
    </ligand>
</feature>
<dbReference type="HAMAP" id="MF_00109">
    <property type="entry name" value="Shikimate_kinase"/>
    <property type="match status" value="1"/>
</dbReference>
<dbReference type="RefSeq" id="WP_239549262.1">
    <property type="nucleotide sequence ID" value="NZ_JAFBER010000019.1"/>
</dbReference>
<dbReference type="PRINTS" id="PR01100">
    <property type="entry name" value="SHIKIMTKNASE"/>
</dbReference>
<evidence type="ECO:0000256" key="4">
    <source>
        <dbReference type="ARBA" id="ARBA00022777"/>
    </source>
</evidence>
<accession>A0ABS2Q226</accession>
<keyword evidence="5 7" id="KW-0067">ATP-binding</keyword>
<dbReference type="GO" id="GO:0004765">
    <property type="term" value="F:shikimate kinase activity"/>
    <property type="evidence" value="ECO:0007669"/>
    <property type="project" value="UniProtKB-EC"/>
</dbReference>
<dbReference type="InterPro" id="IPR000623">
    <property type="entry name" value="Shikimate_kinase/TSH1"/>
</dbReference>
<comment type="subcellular location">
    <subcellularLocation>
        <location evidence="7">Cytoplasm</location>
    </subcellularLocation>
</comment>
<dbReference type="Proteomes" id="UP000808914">
    <property type="component" value="Unassembled WGS sequence"/>
</dbReference>
<feature type="binding site" evidence="7">
    <location>
        <position position="35"/>
    </location>
    <ligand>
        <name>substrate</name>
    </ligand>
</feature>
<keyword evidence="4 7" id="KW-0418">Kinase</keyword>
<dbReference type="Pfam" id="PF01202">
    <property type="entry name" value="SKI"/>
    <property type="match status" value="1"/>
</dbReference>
<feature type="binding site" evidence="7">
    <location>
        <begin position="13"/>
        <end position="18"/>
    </location>
    <ligand>
        <name>ATP</name>
        <dbReference type="ChEBI" id="CHEBI:30616"/>
    </ligand>
</feature>
<keyword evidence="7" id="KW-0479">Metal-binding</keyword>
<comment type="caution">
    <text evidence="7">Lacks conserved residue(s) required for the propagation of feature annotation.</text>
</comment>
<evidence type="ECO:0000256" key="1">
    <source>
        <dbReference type="ARBA" id="ARBA00022605"/>
    </source>
</evidence>
<feature type="binding site" evidence="7">
    <location>
        <position position="80"/>
    </location>
    <ligand>
        <name>substrate</name>
    </ligand>
</feature>
<dbReference type="Gene3D" id="3.40.50.300">
    <property type="entry name" value="P-loop containing nucleotide triphosphate hydrolases"/>
    <property type="match status" value="1"/>
</dbReference>
<dbReference type="EMBL" id="JAFBER010000019">
    <property type="protein sequence ID" value="MBM7646349.1"/>
    <property type="molecule type" value="Genomic_DNA"/>
</dbReference>
<evidence type="ECO:0000256" key="5">
    <source>
        <dbReference type="ARBA" id="ARBA00022840"/>
    </source>
</evidence>
<evidence type="ECO:0000256" key="2">
    <source>
        <dbReference type="ARBA" id="ARBA00022679"/>
    </source>
</evidence>
<comment type="similarity">
    <text evidence="7">Belongs to the shikimate kinase family.</text>
</comment>
<dbReference type="InterPro" id="IPR031322">
    <property type="entry name" value="Shikimate/glucono_kinase"/>
</dbReference>
<keyword evidence="2 7" id="KW-0808">Transferase</keyword>
<dbReference type="PANTHER" id="PTHR21087">
    <property type="entry name" value="SHIKIMATE KINASE"/>
    <property type="match status" value="1"/>
</dbReference>